<dbReference type="PROSITE" id="PS00028">
    <property type="entry name" value="ZINC_FINGER_C2H2_1"/>
    <property type="match status" value="2"/>
</dbReference>
<keyword evidence="5" id="KW-0862">Zinc</keyword>
<sequence>MGASSTDPWGTSSTGYGSVYDPVLRSAANSGSNEPRDGGSKTGRLQCQYCSKRFAFRSQLVPHQRIHTGEKPFKCPYCGKCFAWKHSMGLHMRIHTESMRVPMRGMAMRASLAQPWRFPQAFSQVVTQAQPTNILRPHVADEHTPGTLRQEGQMLRGLLASEVSYPDQEHSQGGRASPDELPPPTEAEVQQVQQPLPMEPRRSDELPNDRAGGKPPVGWYRVPGDGRPMYECHFCQRKFGWKSNLMDHLRTAYRREAVQVLHVPHGVCTQLHHGQASSHPHRERNRSSAPCAPSALPGRTIGHCT</sequence>
<dbReference type="Gene3D" id="3.30.160.60">
    <property type="entry name" value="Classic Zinc Finger"/>
    <property type="match status" value="3"/>
</dbReference>
<protein>
    <recommendedName>
        <fullName evidence="10">C2H2-type domain-containing protein</fullName>
    </recommendedName>
</protein>
<feature type="region of interest" description="Disordered" evidence="9">
    <location>
        <begin position="271"/>
        <end position="305"/>
    </location>
</feature>
<dbReference type="VEuPathDB" id="VectorBase:LOC119164718"/>
<evidence type="ECO:0000313" key="12">
    <source>
        <dbReference type="Proteomes" id="UP000821866"/>
    </source>
</evidence>
<dbReference type="GO" id="GO:0008270">
    <property type="term" value="F:zinc ion binding"/>
    <property type="evidence" value="ECO:0007669"/>
    <property type="project" value="UniProtKB-KW"/>
</dbReference>
<gene>
    <name evidence="11" type="ORF">HPB51_000749</name>
</gene>
<proteinExistence type="predicted"/>
<keyword evidence="6" id="KW-0238">DNA-binding</keyword>
<dbReference type="GO" id="GO:0000978">
    <property type="term" value="F:RNA polymerase II cis-regulatory region sequence-specific DNA binding"/>
    <property type="evidence" value="ECO:0007669"/>
    <property type="project" value="TreeGrafter"/>
</dbReference>
<feature type="domain" description="C2H2-type" evidence="10">
    <location>
        <begin position="73"/>
        <end position="100"/>
    </location>
</feature>
<dbReference type="Proteomes" id="UP000821866">
    <property type="component" value="Chromosome 3"/>
</dbReference>
<dbReference type="SUPFAM" id="SSF57667">
    <property type="entry name" value="beta-beta-alpha zinc fingers"/>
    <property type="match status" value="2"/>
</dbReference>
<dbReference type="PANTHER" id="PTHR24404:SF114">
    <property type="entry name" value="KLUMPFUSS, ISOFORM B-RELATED"/>
    <property type="match status" value="1"/>
</dbReference>
<dbReference type="GO" id="GO:0006357">
    <property type="term" value="P:regulation of transcription by RNA polymerase II"/>
    <property type="evidence" value="ECO:0007669"/>
    <property type="project" value="TreeGrafter"/>
</dbReference>
<comment type="caution">
    <text evidence="11">The sequence shown here is derived from an EMBL/GenBank/DDBJ whole genome shotgun (WGS) entry which is preliminary data.</text>
</comment>
<dbReference type="Pfam" id="PF00096">
    <property type="entry name" value="zf-C2H2"/>
    <property type="match status" value="2"/>
</dbReference>
<evidence type="ECO:0000313" key="11">
    <source>
        <dbReference type="EMBL" id="KAH8029499.1"/>
    </source>
</evidence>
<evidence type="ECO:0000256" key="9">
    <source>
        <dbReference type="SAM" id="MobiDB-lite"/>
    </source>
</evidence>
<keyword evidence="7" id="KW-0539">Nucleus</keyword>
<evidence type="ECO:0000256" key="3">
    <source>
        <dbReference type="ARBA" id="ARBA00022737"/>
    </source>
</evidence>
<comment type="subcellular location">
    <subcellularLocation>
        <location evidence="1">Nucleus</location>
    </subcellularLocation>
</comment>
<name>A0A9J6E4L3_RHIMP</name>
<evidence type="ECO:0000259" key="10">
    <source>
        <dbReference type="PROSITE" id="PS50157"/>
    </source>
</evidence>
<reference evidence="11" key="1">
    <citation type="journal article" date="2020" name="Cell">
        <title>Large-Scale Comparative Analyses of Tick Genomes Elucidate Their Genetic Diversity and Vector Capacities.</title>
        <authorList>
            <consortium name="Tick Genome and Microbiome Consortium (TIGMIC)"/>
            <person name="Jia N."/>
            <person name="Wang J."/>
            <person name="Shi W."/>
            <person name="Du L."/>
            <person name="Sun Y."/>
            <person name="Zhan W."/>
            <person name="Jiang J.F."/>
            <person name="Wang Q."/>
            <person name="Zhang B."/>
            <person name="Ji P."/>
            <person name="Bell-Sakyi L."/>
            <person name="Cui X.M."/>
            <person name="Yuan T.T."/>
            <person name="Jiang B.G."/>
            <person name="Yang W.F."/>
            <person name="Lam T.T."/>
            <person name="Chang Q.C."/>
            <person name="Ding S.J."/>
            <person name="Wang X.J."/>
            <person name="Zhu J.G."/>
            <person name="Ruan X.D."/>
            <person name="Zhao L."/>
            <person name="Wei J.T."/>
            <person name="Ye R.Z."/>
            <person name="Que T.C."/>
            <person name="Du C.H."/>
            <person name="Zhou Y.H."/>
            <person name="Cheng J.X."/>
            <person name="Dai P.F."/>
            <person name="Guo W.B."/>
            <person name="Han X.H."/>
            <person name="Huang E.J."/>
            <person name="Li L.F."/>
            <person name="Wei W."/>
            <person name="Gao Y.C."/>
            <person name="Liu J.Z."/>
            <person name="Shao H.Z."/>
            <person name="Wang X."/>
            <person name="Wang C.C."/>
            <person name="Yang T.C."/>
            <person name="Huo Q.B."/>
            <person name="Li W."/>
            <person name="Chen H.Y."/>
            <person name="Chen S.E."/>
            <person name="Zhou L.G."/>
            <person name="Ni X.B."/>
            <person name="Tian J.H."/>
            <person name="Sheng Y."/>
            <person name="Liu T."/>
            <person name="Pan Y.S."/>
            <person name="Xia L.Y."/>
            <person name="Li J."/>
            <person name="Zhao F."/>
            <person name="Cao W.C."/>
        </authorList>
    </citation>
    <scope>NUCLEOTIDE SEQUENCE</scope>
    <source>
        <strain evidence="11">Rmic-2018</strain>
    </source>
</reference>
<feature type="compositionally biased region" description="Basic and acidic residues" evidence="9">
    <location>
        <begin position="199"/>
        <end position="212"/>
    </location>
</feature>
<dbReference type="InterPro" id="IPR036236">
    <property type="entry name" value="Znf_C2H2_sf"/>
</dbReference>
<dbReference type="AlphaFoldDB" id="A0A9J6E4L3"/>
<dbReference type="FunFam" id="3.30.160.60:FF:000110">
    <property type="entry name" value="Zinc finger protein-like"/>
    <property type="match status" value="1"/>
</dbReference>
<organism evidence="11 12">
    <name type="scientific">Rhipicephalus microplus</name>
    <name type="common">Cattle tick</name>
    <name type="synonym">Boophilus microplus</name>
    <dbReference type="NCBI Taxonomy" id="6941"/>
    <lineage>
        <taxon>Eukaryota</taxon>
        <taxon>Metazoa</taxon>
        <taxon>Ecdysozoa</taxon>
        <taxon>Arthropoda</taxon>
        <taxon>Chelicerata</taxon>
        <taxon>Arachnida</taxon>
        <taxon>Acari</taxon>
        <taxon>Parasitiformes</taxon>
        <taxon>Ixodida</taxon>
        <taxon>Ixodoidea</taxon>
        <taxon>Ixodidae</taxon>
        <taxon>Rhipicephalinae</taxon>
        <taxon>Rhipicephalus</taxon>
        <taxon>Boophilus</taxon>
    </lineage>
</organism>
<dbReference type="GO" id="GO:0003700">
    <property type="term" value="F:DNA-binding transcription factor activity"/>
    <property type="evidence" value="ECO:0007669"/>
    <property type="project" value="TreeGrafter"/>
</dbReference>
<dbReference type="InterPro" id="IPR050589">
    <property type="entry name" value="Ikaros_C2H2-ZF"/>
</dbReference>
<evidence type="ECO:0000256" key="7">
    <source>
        <dbReference type="ARBA" id="ARBA00023242"/>
    </source>
</evidence>
<keyword evidence="2" id="KW-0479">Metal-binding</keyword>
<keyword evidence="12" id="KW-1185">Reference proteome</keyword>
<keyword evidence="3" id="KW-0677">Repeat</keyword>
<dbReference type="PANTHER" id="PTHR24404">
    <property type="entry name" value="ZINC FINGER PROTEIN"/>
    <property type="match status" value="1"/>
</dbReference>
<accession>A0A9J6E4L3</accession>
<keyword evidence="4 8" id="KW-0863">Zinc-finger</keyword>
<dbReference type="PROSITE" id="PS50157">
    <property type="entry name" value="ZINC_FINGER_C2H2_2"/>
    <property type="match status" value="3"/>
</dbReference>
<evidence type="ECO:0000256" key="1">
    <source>
        <dbReference type="ARBA" id="ARBA00004123"/>
    </source>
</evidence>
<dbReference type="InterPro" id="IPR013087">
    <property type="entry name" value="Znf_C2H2_type"/>
</dbReference>
<feature type="region of interest" description="Disordered" evidence="9">
    <location>
        <begin position="164"/>
        <end position="220"/>
    </location>
</feature>
<dbReference type="GO" id="GO:0005634">
    <property type="term" value="C:nucleus"/>
    <property type="evidence" value="ECO:0007669"/>
    <property type="project" value="UniProtKB-SubCell"/>
</dbReference>
<dbReference type="FunFam" id="3.30.160.60:FF:001818">
    <property type="entry name" value="GDNF-inducible zinc finger protein 1 isoform X1"/>
    <property type="match status" value="1"/>
</dbReference>
<evidence type="ECO:0000256" key="4">
    <source>
        <dbReference type="ARBA" id="ARBA00022771"/>
    </source>
</evidence>
<evidence type="ECO:0000256" key="5">
    <source>
        <dbReference type="ARBA" id="ARBA00022833"/>
    </source>
</evidence>
<feature type="domain" description="C2H2-type" evidence="10">
    <location>
        <begin position="230"/>
        <end position="258"/>
    </location>
</feature>
<dbReference type="SMART" id="SM00355">
    <property type="entry name" value="ZnF_C2H2"/>
    <property type="match status" value="3"/>
</dbReference>
<dbReference type="EMBL" id="JABSTU010000005">
    <property type="protein sequence ID" value="KAH8029499.1"/>
    <property type="molecule type" value="Genomic_DNA"/>
</dbReference>
<evidence type="ECO:0000256" key="8">
    <source>
        <dbReference type="PROSITE-ProRule" id="PRU00042"/>
    </source>
</evidence>
<reference evidence="11" key="2">
    <citation type="submission" date="2021-09" db="EMBL/GenBank/DDBJ databases">
        <authorList>
            <person name="Jia N."/>
            <person name="Wang J."/>
            <person name="Shi W."/>
            <person name="Du L."/>
            <person name="Sun Y."/>
            <person name="Zhan W."/>
            <person name="Jiang J."/>
            <person name="Wang Q."/>
            <person name="Zhang B."/>
            <person name="Ji P."/>
            <person name="Sakyi L.B."/>
            <person name="Cui X."/>
            <person name="Yuan T."/>
            <person name="Jiang B."/>
            <person name="Yang W."/>
            <person name="Lam T.T.-Y."/>
            <person name="Chang Q."/>
            <person name="Ding S."/>
            <person name="Wang X."/>
            <person name="Zhu J."/>
            <person name="Ruan X."/>
            <person name="Zhao L."/>
            <person name="Wei J."/>
            <person name="Que T."/>
            <person name="Du C."/>
            <person name="Cheng J."/>
            <person name="Dai P."/>
            <person name="Han X."/>
            <person name="Huang E."/>
            <person name="Gao Y."/>
            <person name="Liu J."/>
            <person name="Shao H."/>
            <person name="Ye R."/>
            <person name="Li L."/>
            <person name="Wei W."/>
            <person name="Wang X."/>
            <person name="Wang C."/>
            <person name="Huo Q."/>
            <person name="Li W."/>
            <person name="Guo W."/>
            <person name="Chen H."/>
            <person name="Chen S."/>
            <person name="Zhou L."/>
            <person name="Zhou L."/>
            <person name="Ni X."/>
            <person name="Tian J."/>
            <person name="Zhou Y."/>
            <person name="Sheng Y."/>
            <person name="Liu T."/>
            <person name="Pan Y."/>
            <person name="Xia L."/>
            <person name="Li J."/>
            <person name="Zhao F."/>
            <person name="Cao W."/>
        </authorList>
    </citation>
    <scope>NUCLEOTIDE SEQUENCE</scope>
    <source>
        <strain evidence="11">Rmic-2018</strain>
        <tissue evidence="11">Larvae</tissue>
    </source>
</reference>
<evidence type="ECO:0000256" key="6">
    <source>
        <dbReference type="ARBA" id="ARBA00023125"/>
    </source>
</evidence>
<evidence type="ECO:0000256" key="2">
    <source>
        <dbReference type="ARBA" id="ARBA00022723"/>
    </source>
</evidence>
<feature type="domain" description="C2H2-type" evidence="10">
    <location>
        <begin position="45"/>
        <end position="72"/>
    </location>
</feature>